<feature type="compositionally biased region" description="Low complexity" evidence="1">
    <location>
        <begin position="234"/>
        <end position="243"/>
    </location>
</feature>
<evidence type="ECO:0000256" key="3">
    <source>
        <dbReference type="SAM" id="SignalP"/>
    </source>
</evidence>
<sequence length="455" mass="48257">MALFIPDMAGHLFLVILLFDSFQYIEAQDHYQGHHPKPDITVHFDEDFTIICLIPGSVSPDSTCNLYVGEESQPSFTAKIKKRKATSAAGQPFCHFNTNHSDLISGLQSVRSKEVSCDYRVSSGPNSLSPRSDGKSFAHLVGVHISDPTTKHFPAAGSTVSSTLTPNTPVRPTTYRPTKFLFSPGLTSPLTPSTALNPSSGSTLSSTLTTDTPSKGQSSTDIVVNSNSQESVPLSSTLTSSLTPGFTVRPTTSLTSPLTPSTAVNPPSGGQSSTESVLAGLTVTSTLTPDITVRPTRGQSSTDSVVADSTAPLTLTPDITVRPTTTVQLWQAVVGVASGVGVFLMGLTAVCLCRRTKKHSQRPTARQDDHRQFSVLDDLVMGAVNSAGMLDSKDAGIYSLITSVPSTFLPSGHVQENGQSSEKDNSDTYHVYSSIPDRPATSAQPDGLYSLLQTH</sequence>
<keyword evidence="2" id="KW-0812">Transmembrane</keyword>
<feature type="transmembrane region" description="Helical" evidence="2">
    <location>
        <begin position="329"/>
        <end position="353"/>
    </location>
</feature>
<keyword evidence="2" id="KW-0472">Membrane</keyword>
<evidence type="ECO:0000313" key="4">
    <source>
        <dbReference type="Proteomes" id="UP001652741"/>
    </source>
</evidence>
<proteinExistence type="predicted"/>
<feature type="compositionally biased region" description="Polar residues" evidence="1">
    <location>
        <begin position="263"/>
        <end position="275"/>
    </location>
</feature>
<evidence type="ECO:0000256" key="1">
    <source>
        <dbReference type="SAM" id="MobiDB-lite"/>
    </source>
</evidence>
<feature type="region of interest" description="Disordered" evidence="1">
    <location>
        <begin position="412"/>
        <end position="446"/>
    </location>
</feature>
<feature type="compositionally biased region" description="Low complexity" evidence="1">
    <location>
        <begin position="198"/>
        <end position="214"/>
    </location>
</feature>
<keyword evidence="4" id="KW-1185">Reference proteome</keyword>
<name>A0ABM3CLI3_SALSA</name>
<keyword evidence="3" id="KW-0732">Signal</keyword>
<protein>
    <submittedName>
        <fullName evidence="5">Mucin-6-like isoform X1</fullName>
    </submittedName>
</protein>
<feature type="signal peptide" evidence="3">
    <location>
        <begin position="1"/>
        <end position="27"/>
    </location>
</feature>
<gene>
    <name evidence="5" type="primary">LOC106565164</name>
</gene>
<feature type="region of interest" description="Disordered" evidence="1">
    <location>
        <begin position="189"/>
        <end position="275"/>
    </location>
</feature>
<feature type="compositionally biased region" description="Polar residues" evidence="1">
    <location>
        <begin position="215"/>
        <end position="233"/>
    </location>
</feature>
<accession>A0ABM3CLI3</accession>
<reference evidence="5" key="1">
    <citation type="submission" date="2025-08" db="UniProtKB">
        <authorList>
            <consortium name="RefSeq"/>
        </authorList>
    </citation>
    <scope>IDENTIFICATION</scope>
</reference>
<evidence type="ECO:0000256" key="2">
    <source>
        <dbReference type="SAM" id="Phobius"/>
    </source>
</evidence>
<dbReference type="Proteomes" id="UP001652741">
    <property type="component" value="Chromosome ssa12"/>
</dbReference>
<keyword evidence="2" id="KW-1133">Transmembrane helix</keyword>
<organism evidence="4 5">
    <name type="scientific">Salmo salar</name>
    <name type="common">Atlantic salmon</name>
    <dbReference type="NCBI Taxonomy" id="8030"/>
    <lineage>
        <taxon>Eukaryota</taxon>
        <taxon>Metazoa</taxon>
        <taxon>Chordata</taxon>
        <taxon>Craniata</taxon>
        <taxon>Vertebrata</taxon>
        <taxon>Euteleostomi</taxon>
        <taxon>Actinopterygii</taxon>
        <taxon>Neopterygii</taxon>
        <taxon>Teleostei</taxon>
        <taxon>Protacanthopterygii</taxon>
        <taxon>Salmoniformes</taxon>
        <taxon>Salmonidae</taxon>
        <taxon>Salmoninae</taxon>
        <taxon>Salmo</taxon>
    </lineage>
</organism>
<feature type="compositionally biased region" description="Low complexity" evidence="1">
    <location>
        <begin position="250"/>
        <end position="262"/>
    </location>
</feature>
<evidence type="ECO:0000313" key="5">
    <source>
        <dbReference type="RefSeq" id="XP_045547415.1"/>
    </source>
</evidence>
<dbReference type="GeneID" id="106565164"/>
<dbReference type="RefSeq" id="XP_045547415.1">
    <property type="nucleotide sequence ID" value="XM_045691459.1"/>
</dbReference>
<feature type="chain" id="PRO_5045744261" evidence="3">
    <location>
        <begin position="28"/>
        <end position="455"/>
    </location>
</feature>